<keyword evidence="2 3" id="KW-0663">Pyridoxal phosphate</keyword>
<dbReference type="Proteomes" id="UP000000683">
    <property type="component" value="Chromosome"/>
</dbReference>
<dbReference type="eggNOG" id="COG0019">
    <property type="taxonomic scope" value="Bacteria"/>
</dbReference>
<evidence type="ECO:0000313" key="8">
    <source>
        <dbReference type="Proteomes" id="UP000000683"/>
    </source>
</evidence>
<dbReference type="PANTHER" id="PTHR43727:SF2">
    <property type="entry name" value="GROUP IV DECARBOXYLASE"/>
    <property type="match status" value="1"/>
</dbReference>
<dbReference type="GO" id="GO:0008836">
    <property type="term" value="F:diaminopimelate decarboxylase activity"/>
    <property type="evidence" value="ECO:0007669"/>
    <property type="project" value="TreeGrafter"/>
</dbReference>
<dbReference type="Pfam" id="PF00278">
    <property type="entry name" value="Orn_DAP_Arg_deC"/>
    <property type="match status" value="1"/>
</dbReference>
<proteinExistence type="inferred from homology"/>
<evidence type="ECO:0000259" key="5">
    <source>
        <dbReference type="Pfam" id="PF00278"/>
    </source>
</evidence>
<evidence type="ECO:0000313" key="7">
    <source>
        <dbReference type="EMBL" id="AEF05742.1"/>
    </source>
</evidence>
<dbReference type="NCBIfam" id="TIGR03099">
    <property type="entry name" value="dCO2ase_PEP1"/>
    <property type="match status" value="1"/>
</dbReference>
<feature type="domain" description="Orn/DAP/Arg decarboxylase 2 C-terminal" evidence="5">
    <location>
        <begin position="36"/>
        <end position="385"/>
    </location>
</feature>
<dbReference type="PANTHER" id="PTHR43727">
    <property type="entry name" value="DIAMINOPIMELATE DECARBOXYLASE"/>
    <property type="match status" value="1"/>
</dbReference>
<dbReference type="SUPFAM" id="SSF50621">
    <property type="entry name" value="Alanine racemase C-terminal domain-like"/>
    <property type="match status" value="1"/>
</dbReference>
<dbReference type="InterPro" id="IPR000183">
    <property type="entry name" value="Orn/DAP/Arg_de-COase"/>
</dbReference>
<dbReference type="InterPro" id="IPR029066">
    <property type="entry name" value="PLP-binding_barrel"/>
</dbReference>
<protein>
    <submittedName>
        <fullName evidence="7">Orn/DAP/Arg decarboxylase 2</fullName>
    </submittedName>
</protein>
<evidence type="ECO:0000259" key="6">
    <source>
        <dbReference type="Pfam" id="PF02784"/>
    </source>
</evidence>
<dbReference type="PRINTS" id="PR01179">
    <property type="entry name" value="ODADCRBXLASE"/>
</dbReference>
<dbReference type="KEGG" id="alt:ambt_21255"/>
<dbReference type="EMBL" id="CP002339">
    <property type="protein sequence ID" value="AEF05742.1"/>
    <property type="molecule type" value="Genomic_DNA"/>
</dbReference>
<dbReference type="HOGENOM" id="CLU_026444_0_3_6"/>
<feature type="active site" description="Proton donor" evidence="3">
    <location>
        <position position="358"/>
    </location>
</feature>
<evidence type="ECO:0000256" key="2">
    <source>
        <dbReference type="ARBA" id="ARBA00022898"/>
    </source>
</evidence>
<dbReference type="Pfam" id="PF02784">
    <property type="entry name" value="Orn_Arg_deC_N"/>
    <property type="match status" value="1"/>
</dbReference>
<dbReference type="InterPro" id="IPR009006">
    <property type="entry name" value="Ala_racemase/Decarboxylase_C"/>
</dbReference>
<gene>
    <name evidence="7" type="ordered locus">ambt_21255</name>
</gene>
<name>F5ZFX4_ALTNA</name>
<dbReference type="AlphaFoldDB" id="F5ZFX4"/>
<reference evidence="7 8" key="1">
    <citation type="journal article" date="2011" name="J. Bacteriol.">
        <title>Complete genome sequence of the polycyclic aromatic hydrocarbon-degrading bacterium Alteromonas sp. strain SN2.</title>
        <authorList>
            <person name="Jin H.M."/>
            <person name="Jeong H."/>
            <person name="Moon E.J."/>
            <person name="Math R.K."/>
            <person name="Lee K."/>
            <person name="Kim H.J."/>
            <person name="Jeon C.O."/>
            <person name="Oh T.K."/>
            <person name="Kim J.F."/>
        </authorList>
    </citation>
    <scope>NUCLEOTIDE SEQUENCE [LARGE SCALE GENOMIC DNA]</scope>
    <source>
        <strain evidence="8">JCM 17741 / KACC 18427 / KCTC 11700BP / SN2</strain>
    </source>
</reference>
<keyword evidence="8" id="KW-1185">Reference proteome</keyword>
<accession>F5ZFX4</accession>
<dbReference type="OrthoDB" id="9802147at2"/>
<comment type="similarity">
    <text evidence="4">Belongs to the Orn/Lys/Arg decarboxylase class-II family.</text>
</comment>
<evidence type="ECO:0000256" key="4">
    <source>
        <dbReference type="RuleBase" id="RU003737"/>
    </source>
</evidence>
<evidence type="ECO:0000256" key="3">
    <source>
        <dbReference type="PIRSR" id="PIRSR600183-50"/>
    </source>
</evidence>
<feature type="domain" description="Orn/DAP/Arg decarboxylase 2 N-terminal" evidence="6">
    <location>
        <begin position="43"/>
        <end position="290"/>
    </location>
</feature>
<dbReference type="InterPro" id="IPR022644">
    <property type="entry name" value="De-COase2_N"/>
</dbReference>
<dbReference type="GO" id="GO:0009089">
    <property type="term" value="P:lysine biosynthetic process via diaminopimelate"/>
    <property type="evidence" value="ECO:0007669"/>
    <property type="project" value="TreeGrafter"/>
</dbReference>
<dbReference type="Gene3D" id="2.40.37.10">
    <property type="entry name" value="Lyase, Ornithine Decarboxylase, Chain A, domain 1"/>
    <property type="match status" value="1"/>
</dbReference>
<evidence type="ECO:0000256" key="1">
    <source>
        <dbReference type="ARBA" id="ARBA00001933"/>
    </source>
</evidence>
<dbReference type="SUPFAM" id="SSF51419">
    <property type="entry name" value="PLP-binding barrel"/>
    <property type="match status" value="1"/>
</dbReference>
<dbReference type="InterPro" id="IPR017530">
    <property type="entry name" value="DCO2ase_PEP1"/>
</dbReference>
<comment type="cofactor">
    <cofactor evidence="1 3">
        <name>pyridoxal 5'-phosphate</name>
        <dbReference type="ChEBI" id="CHEBI:597326"/>
    </cofactor>
</comment>
<sequence>MNINQTDFQELIVNNQLVFAGKTASEIINIAGDSPCYIYDRHMISRTIEQVKRLLPNRVHLHYAVKANPMSALVSHIASQVNGLDVASHKELMIALSSGMPANKVSLAGPGKSDKELVAALTAGVVINVESESELARVSVHAKEIGKKANIALRVNPAFHIRGAGMKMTGGAKPFGVDSEKVPKLIQSINREYCHFVGFHIFCGSQILSAELLSDVYQRTISLAVELSNAAKVIPKQINIGGGFGVTYFQHEKPLDIARVCSNLAIYIDKLPPAFTKTEFHLELGRYLVAQAGLYLTKVIDKKVSREKKFLVCDGGMHHHLANSGNFGQVIRKNYPVLIANKVDSKFKEEVNIVGPLCTPLDIIATNINIPSANVGDHIAILMSGAYGATASPQSFLSREQVTELLL</sequence>
<dbReference type="InterPro" id="IPR022643">
    <property type="entry name" value="De-COase2_C"/>
</dbReference>
<dbReference type="RefSeq" id="WP_013786643.1">
    <property type="nucleotide sequence ID" value="NC_015554.1"/>
</dbReference>
<organism evidence="7 8">
    <name type="scientific">Alteromonas naphthalenivorans</name>
    <dbReference type="NCBI Taxonomy" id="715451"/>
    <lineage>
        <taxon>Bacteria</taxon>
        <taxon>Pseudomonadati</taxon>
        <taxon>Pseudomonadota</taxon>
        <taxon>Gammaproteobacteria</taxon>
        <taxon>Alteromonadales</taxon>
        <taxon>Alteromonadaceae</taxon>
        <taxon>Alteromonas/Salinimonas group</taxon>
        <taxon>Alteromonas</taxon>
    </lineage>
</organism>
<dbReference type="Gene3D" id="3.20.20.10">
    <property type="entry name" value="Alanine racemase"/>
    <property type="match status" value="1"/>
</dbReference>
<feature type="modified residue" description="N6-(pyridoxal phosphate)lysine" evidence="3">
    <location>
        <position position="66"/>
    </location>
</feature>